<accession>A0A5D0G266</accession>
<dbReference type="EMBL" id="VSFC01000052">
    <property type="protein sequence ID" value="TYA52968.1"/>
    <property type="molecule type" value="Genomic_DNA"/>
</dbReference>
<sequence>MKAKHVHWKQKVAEYMSWSGLELTPEFTAWAASQTDFIPSTFTEDPDFPDLTREEEFCISITNYWTEPLFIDYVLNDCN</sequence>
<protein>
    <submittedName>
        <fullName evidence="1">Uncharacterized protein</fullName>
    </submittedName>
</protein>
<gene>
    <name evidence="1" type="ORF">FVF61_09895</name>
</gene>
<organism evidence="1 2">
    <name type="scientific">Formosa maritima</name>
    <dbReference type="NCBI Taxonomy" id="2592046"/>
    <lineage>
        <taxon>Bacteria</taxon>
        <taxon>Pseudomonadati</taxon>
        <taxon>Bacteroidota</taxon>
        <taxon>Flavobacteriia</taxon>
        <taxon>Flavobacteriales</taxon>
        <taxon>Flavobacteriaceae</taxon>
        <taxon>Formosa</taxon>
    </lineage>
</organism>
<comment type="caution">
    <text evidence="1">The sequence shown here is derived from an EMBL/GenBank/DDBJ whole genome shotgun (WGS) entry which is preliminary data.</text>
</comment>
<evidence type="ECO:0000313" key="2">
    <source>
        <dbReference type="Proteomes" id="UP000324550"/>
    </source>
</evidence>
<dbReference type="AlphaFoldDB" id="A0A5D0G266"/>
<dbReference type="RefSeq" id="WP_148455849.1">
    <property type="nucleotide sequence ID" value="NZ_VSFC01000052.1"/>
</dbReference>
<dbReference type="Proteomes" id="UP000324550">
    <property type="component" value="Unassembled WGS sequence"/>
</dbReference>
<name>A0A5D0G266_9FLAO</name>
<reference evidence="1 2" key="1">
    <citation type="submission" date="2019-08" db="EMBL/GenBank/DDBJ databases">
        <title>Formosa sediminis sp. nov., isolated from marine sediment.</title>
        <authorList>
            <person name="Cao W.R."/>
        </authorList>
    </citation>
    <scope>NUCLEOTIDE SEQUENCE [LARGE SCALE GENOMIC DNA]</scope>
    <source>
        <strain evidence="1 2">1494</strain>
    </source>
</reference>
<proteinExistence type="predicted"/>
<evidence type="ECO:0000313" key="1">
    <source>
        <dbReference type="EMBL" id="TYA52968.1"/>
    </source>
</evidence>
<keyword evidence="2" id="KW-1185">Reference proteome</keyword>